<dbReference type="GO" id="GO:0005975">
    <property type="term" value="P:carbohydrate metabolic process"/>
    <property type="evidence" value="ECO:0007669"/>
    <property type="project" value="InterPro"/>
</dbReference>
<dbReference type="KEGG" id="huw:FPZ11_11610"/>
<reference evidence="9 10" key="1">
    <citation type="submission" date="2019-07" db="EMBL/GenBank/DDBJ databases">
        <title>Full genome sequence of Humibacter sp. WJ7-1.</title>
        <authorList>
            <person name="Im W.-T."/>
        </authorList>
    </citation>
    <scope>NUCLEOTIDE SEQUENCE [LARGE SCALE GENOMIC DNA]</scope>
    <source>
        <strain evidence="9 10">WJ7-1</strain>
    </source>
</reference>
<dbReference type="Gene3D" id="3.30.379.10">
    <property type="entry name" value="Chitobiase/beta-hexosaminidase domain 2-like"/>
    <property type="match status" value="1"/>
</dbReference>
<dbReference type="InterPro" id="IPR029018">
    <property type="entry name" value="Hex-like_dom2"/>
</dbReference>
<evidence type="ECO:0000313" key="9">
    <source>
        <dbReference type="EMBL" id="QDZ15323.1"/>
    </source>
</evidence>
<keyword evidence="4 9" id="KW-0378">Hydrolase</keyword>
<evidence type="ECO:0000256" key="1">
    <source>
        <dbReference type="ARBA" id="ARBA00001231"/>
    </source>
</evidence>
<dbReference type="Gene3D" id="3.20.20.80">
    <property type="entry name" value="Glycosidases"/>
    <property type="match status" value="1"/>
</dbReference>
<evidence type="ECO:0000259" key="8">
    <source>
        <dbReference type="Pfam" id="PF02838"/>
    </source>
</evidence>
<keyword evidence="5" id="KW-0326">Glycosidase</keyword>
<dbReference type="EC" id="3.2.1.52" evidence="3"/>
<dbReference type="PANTHER" id="PTHR22600:SF57">
    <property type="entry name" value="BETA-N-ACETYLHEXOSAMINIDASE"/>
    <property type="match status" value="1"/>
</dbReference>
<evidence type="ECO:0000256" key="5">
    <source>
        <dbReference type="ARBA" id="ARBA00023295"/>
    </source>
</evidence>
<dbReference type="PANTHER" id="PTHR22600">
    <property type="entry name" value="BETA-HEXOSAMINIDASE"/>
    <property type="match status" value="1"/>
</dbReference>
<dbReference type="InterPro" id="IPR017853">
    <property type="entry name" value="GH"/>
</dbReference>
<sequence>MNALLPLPRQGALDGRAVPLSTDATLTMSGHPGLLTRVLPPLDALARRARGIGLAACAPGMPGTSSLGSASTAHLGLRFEVVDESRLDGLPAALGQAPCAAGAFDERYELEVDGDGAGATVRAASAAGAFRGATVLLQALDASDGIRVPSGRIRDAPLLAWRGLSLDVARHFVDVDDVKRVIDLLAWHRLNVLHLHLTDTQAWRLESERWPLLTATGAPFYSRDEWRELVRFADERFVTIVPELDMPGHVGAALAAYPELAEGAEFAHPRLGYLDPHVPATVRFASDVLDEVTELSTSAFVHLGGDEAFGMPEPAYARFVAEVVEHVHGIPRRVIGWQEATRADALSSTRLAGPDLVQLWISEKDAFDAEAVKARTSAEYHALVDEAAKTAALAPQDGPRAVAAGIPLILSPSSPLYLNRGYAEPSADPAQTDAGVRLGFPDYAPENTAALADWDPFAWVAENVPGAAIAGVEAAIWGETVESFDDLALLLLPRLAVVAERAWSPAVSPWESVAARLRCNDEVWARMGFGAWYRSVEVMQGRRRPTVWDHS</sequence>
<protein>
    <recommendedName>
        <fullName evidence="3">beta-N-acetylhexosaminidase</fullName>
        <ecNumber evidence="3">3.2.1.52</ecNumber>
    </recommendedName>
</protein>
<gene>
    <name evidence="9" type="ORF">FPZ11_11610</name>
</gene>
<dbReference type="AlphaFoldDB" id="A0A5B8M4R0"/>
<feature type="domain" description="Glycoside hydrolase family 20 catalytic" evidence="7">
    <location>
        <begin position="160"/>
        <end position="505"/>
    </location>
</feature>
<dbReference type="Pfam" id="PF02838">
    <property type="entry name" value="Glyco_hydro_20b"/>
    <property type="match status" value="1"/>
</dbReference>
<name>A0A5B8M4R0_9MICO</name>
<evidence type="ECO:0000313" key="10">
    <source>
        <dbReference type="Proteomes" id="UP000320216"/>
    </source>
</evidence>
<accession>A0A5B8M4R0</accession>
<evidence type="ECO:0000256" key="6">
    <source>
        <dbReference type="PIRSR" id="PIRSR625705-1"/>
    </source>
</evidence>
<dbReference type="GO" id="GO:0016020">
    <property type="term" value="C:membrane"/>
    <property type="evidence" value="ECO:0007669"/>
    <property type="project" value="TreeGrafter"/>
</dbReference>
<keyword evidence="10" id="KW-1185">Reference proteome</keyword>
<dbReference type="Pfam" id="PF00728">
    <property type="entry name" value="Glyco_hydro_20"/>
    <property type="match status" value="1"/>
</dbReference>
<dbReference type="PRINTS" id="PR00738">
    <property type="entry name" value="GLHYDRLASE20"/>
</dbReference>
<dbReference type="InterPro" id="IPR015882">
    <property type="entry name" value="HEX_bac_N"/>
</dbReference>
<dbReference type="Proteomes" id="UP000320216">
    <property type="component" value="Chromosome"/>
</dbReference>
<organism evidence="9 10">
    <name type="scientific">Humibacter ginsenosidimutans</name>
    <dbReference type="NCBI Taxonomy" id="2599293"/>
    <lineage>
        <taxon>Bacteria</taxon>
        <taxon>Bacillati</taxon>
        <taxon>Actinomycetota</taxon>
        <taxon>Actinomycetes</taxon>
        <taxon>Micrococcales</taxon>
        <taxon>Microbacteriaceae</taxon>
        <taxon>Humibacter</taxon>
    </lineage>
</organism>
<dbReference type="GO" id="GO:0030203">
    <property type="term" value="P:glycosaminoglycan metabolic process"/>
    <property type="evidence" value="ECO:0007669"/>
    <property type="project" value="TreeGrafter"/>
</dbReference>
<evidence type="ECO:0000259" key="7">
    <source>
        <dbReference type="Pfam" id="PF00728"/>
    </source>
</evidence>
<evidence type="ECO:0000256" key="4">
    <source>
        <dbReference type="ARBA" id="ARBA00022801"/>
    </source>
</evidence>
<evidence type="ECO:0000256" key="2">
    <source>
        <dbReference type="ARBA" id="ARBA00006285"/>
    </source>
</evidence>
<dbReference type="OrthoDB" id="9763537at2"/>
<comment type="similarity">
    <text evidence="2">Belongs to the glycosyl hydrolase 20 family.</text>
</comment>
<dbReference type="InterPro" id="IPR015883">
    <property type="entry name" value="Glyco_hydro_20_cat"/>
</dbReference>
<dbReference type="EMBL" id="CP042305">
    <property type="protein sequence ID" value="QDZ15323.1"/>
    <property type="molecule type" value="Genomic_DNA"/>
</dbReference>
<evidence type="ECO:0000256" key="3">
    <source>
        <dbReference type="ARBA" id="ARBA00012663"/>
    </source>
</evidence>
<dbReference type="SUPFAM" id="SSF55545">
    <property type="entry name" value="beta-N-acetylhexosaminidase-like domain"/>
    <property type="match status" value="1"/>
</dbReference>
<dbReference type="GO" id="GO:0004563">
    <property type="term" value="F:beta-N-acetylhexosaminidase activity"/>
    <property type="evidence" value="ECO:0007669"/>
    <property type="project" value="UniProtKB-EC"/>
</dbReference>
<feature type="domain" description="Beta-hexosaminidase bacterial type N-terminal" evidence="8">
    <location>
        <begin position="3"/>
        <end position="156"/>
    </location>
</feature>
<dbReference type="InterPro" id="IPR025705">
    <property type="entry name" value="Beta_hexosaminidase_sua/sub"/>
</dbReference>
<comment type="catalytic activity">
    <reaction evidence="1">
        <text>Hydrolysis of terminal non-reducing N-acetyl-D-hexosamine residues in N-acetyl-beta-D-hexosaminides.</text>
        <dbReference type="EC" id="3.2.1.52"/>
    </reaction>
</comment>
<proteinExistence type="inferred from homology"/>
<feature type="active site" description="Proton donor" evidence="6">
    <location>
        <position position="307"/>
    </location>
</feature>
<dbReference type="SUPFAM" id="SSF51445">
    <property type="entry name" value="(Trans)glycosidases"/>
    <property type="match status" value="1"/>
</dbReference>